<proteinExistence type="predicted"/>
<protein>
    <submittedName>
        <fullName evidence="2">Toprim domain-containing protein</fullName>
    </submittedName>
</protein>
<dbReference type="Pfam" id="PF08273">
    <property type="entry name" value="Zn_Ribbon_Prim"/>
    <property type="match status" value="1"/>
</dbReference>
<dbReference type="Proteomes" id="UP000659084">
    <property type="component" value="Unassembled WGS sequence"/>
</dbReference>
<reference evidence="2" key="1">
    <citation type="submission" date="2020-08" db="EMBL/GenBank/DDBJ databases">
        <title>Food and environmental bacterial isolates.</title>
        <authorList>
            <person name="Richter L."/>
            <person name="Du Plessis E.M."/>
            <person name="Duvenage S."/>
            <person name="Allam M."/>
            <person name="Korsten L."/>
        </authorList>
    </citation>
    <scope>NUCLEOTIDE SEQUENCE</scope>
    <source>
        <strain evidence="2">UPMP2127</strain>
    </source>
</reference>
<accession>A0AAW3WKH4</accession>
<feature type="domain" description="DNA primase/helicase Gp4 N-terminal Bacteriophage T7-like" evidence="1">
    <location>
        <begin position="28"/>
        <end position="63"/>
    </location>
</feature>
<comment type="caution">
    <text evidence="2">The sequence shown here is derived from an EMBL/GenBank/DDBJ whole genome shotgun (WGS) entry which is preliminary data.</text>
</comment>
<gene>
    <name evidence="2" type="ORF">H8J20_04525</name>
</gene>
<evidence type="ECO:0000259" key="1">
    <source>
        <dbReference type="SMART" id="SM00778"/>
    </source>
</evidence>
<dbReference type="InterPro" id="IPR006171">
    <property type="entry name" value="TOPRIM_dom"/>
</dbReference>
<evidence type="ECO:0000313" key="3">
    <source>
        <dbReference type="Proteomes" id="UP000659084"/>
    </source>
</evidence>
<dbReference type="AlphaFoldDB" id="A0AAW3WKH4"/>
<dbReference type="SMART" id="SM00778">
    <property type="entry name" value="Prim_Zn_Ribbon"/>
    <property type="match status" value="1"/>
</dbReference>
<dbReference type="InterPro" id="IPR055570">
    <property type="entry name" value="DUF7146"/>
</dbReference>
<dbReference type="InterPro" id="IPR013237">
    <property type="entry name" value="Phage_T7_Gp4_N"/>
</dbReference>
<dbReference type="Pfam" id="PF13362">
    <property type="entry name" value="Toprim_3"/>
    <property type="match status" value="1"/>
</dbReference>
<organism evidence="2 3">
    <name type="scientific">Serratia fonticola</name>
    <dbReference type="NCBI Taxonomy" id="47917"/>
    <lineage>
        <taxon>Bacteria</taxon>
        <taxon>Pseudomonadati</taxon>
        <taxon>Pseudomonadota</taxon>
        <taxon>Gammaproteobacteria</taxon>
        <taxon>Enterobacterales</taxon>
        <taxon>Yersiniaceae</taxon>
        <taxon>Serratia</taxon>
    </lineage>
</organism>
<evidence type="ECO:0000313" key="2">
    <source>
        <dbReference type="EMBL" id="MBC3211398.1"/>
    </source>
</evidence>
<dbReference type="RefSeq" id="WP_179252090.1">
    <property type="nucleotide sequence ID" value="NZ_JACBIV010000004.1"/>
</dbReference>
<dbReference type="GO" id="GO:0004386">
    <property type="term" value="F:helicase activity"/>
    <property type="evidence" value="ECO:0007669"/>
    <property type="project" value="InterPro"/>
</dbReference>
<dbReference type="Pfam" id="PF23639">
    <property type="entry name" value="DUF7146"/>
    <property type="match status" value="1"/>
</dbReference>
<dbReference type="GO" id="GO:0008270">
    <property type="term" value="F:zinc ion binding"/>
    <property type="evidence" value="ECO:0007669"/>
    <property type="project" value="InterPro"/>
</dbReference>
<sequence length="324" mass="35809">MKTKEAAIGRWPEIFEYYKLPGVTGKRHFKGNCPVCKSRGSFRCDDKDQRGTWICKCGAGDGWLLLTLTQGKDIKDLMDEVDSIIGNEFVPDRQSIPKKQSSMAVTRQKVTAQFSRLADLRGTGAEGYLHKRGIFGLPPENVRFCASQKDASGGTYQAIWSLATDDKANLCYLHRILLDGDKKADVVAAKKLMKLQEDVYLEHASSVAIRMYPPATTLGIAEGVETALASREVYGCNVWAVMNSGFMAKFRVPSGVKHLIIFADMDPHSATGHSAAFTCAHGNLTAINDLEKVSVRWPDNGDFNDLLINTDRAREIIFTKRIAA</sequence>
<name>A0AAW3WKH4_SERFO</name>
<dbReference type="EMBL" id="JACNYO010000003">
    <property type="protein sequence ID" value="MBC3211398.1"/>
    <property type="molecule type" value="Genomic_DNA"/>
</dbReference>